<name>A0ABX1Y3A6_9BACL</name>
<comment type="subcellular location">
    <subcellularLocation>
        <location evidence="1 7">Cell membrane</location>
        <topology evidence="1 7">Multi-pass membrane protein</topology>
    </subcellularLocation>
</comment>
<organism evidence="9 10">
    <name type="scientific">Paenibacillus phytorum</name>
    <dbReference type="NCBI Taxonomy" id="2654977"/>
    <lineage>
        <taxon>Bacteria</taxon>
        <taxon>Bacillati</taxon>
        <taxon>Bacillota</taxon>
        <taxon>Bacilli</taxon>
        <taxon>Bacillales</taxon>
        <taxon>Paenibacillaceae</taxon>
        <taxon>Paenibacillus</taxon>
    </lineage>
</organism>
<keyword evidence="6 7" id="KW-0472">Membrane</keyword>
<keyword evidence="10" id="KW-1185">Reference proteome</keyword>
<feature type="transmembrane region" description="Helical" evidence="7">
    <location>
        <begin position="178"/>
        <end position="201"/>
    </location>
</feature>
<dbReference type="SUPFAM" id="SSF161098">
    <property type="entry name" value="MetI-like"/>
    <property type="match status" value="1"/>
</dbReference>
<evidence type="ECO:0000313" key="10">
    <source>
        <dbReference type="Proteomes" id="UP000616779"/>
    </source>
</evidence>
<dbReference type="PANTHER" id="PTHR43227:SF11">
    <property type="entry name" value="BLL4140 PROTEIN"/>
    <property type="match status" value="1"/>
</dbReference>
<keyword evidence="4 7" id="KW-0812">Transmembrane</keyword>
<keyword evidence="2 7" id="KW-0813">Transport</keyword>
<keyword evidence="3" id="KW-1003">Cell membrane</keyword>
<evidence type="ECO:0000256" key="6">
    <source>
        <dbReference type="ARBA" id="ARBA00023136"/>
    </source>
</evidence>
<gene>
    <name evidence="9" type="ORF">GC098_23760</name>
</gene>
<comment type="caution">
    <text evidence="9">The sequence shown here is derived from an EMBL/GenBank/DDBJ whole genome shotgun (WGS) entry which is preliminary data.</text>
</comment>
<evidence type="ECO:0000256" key="3">
    <source>
        <dbReference type="ARBA" id="ARBA00022475"/>
    </source>
</evidence>
<comment type="similarity">
    <text evidence="7">Belongs to the binding-protein-dependent transport system permease family.</text>
</comment>
<dbReference type="Proteomes" id="UP000616779">
    <property type="component" value="Unassembled WGS sequence"/>
</dbReference>
<evidence type="ECO:0000256" key="5">
    <source>
        <dbReference type="ARBA" id="ARBA00022989"/>
    </source>
</evidence>
<dbReference type="InterPro" id="IPR035906">
    <property type="entry name" value="MetI-like_sf"/>
</dbReference>
<dbReference type="PANTHER" id="PTHR43227">
    <property type="entry name" value="BLL4140 PROTEIN"/>
    <property type="match status" value="1"/>
</dbReference>
<sequence length="319" mass="36016">MNQPVSANITHEARPGTSGQSRFLRDYWRHKYLYLMVLPGFLIVLIFAYFPMYGVLIAFKDYNVAKGIWGSDWVGFKYFKEFLNNPMALRTVKNTLVLGIYGLVFGFPAPIIMALLLNEIRALAFRKFLQTVSYFPHFISTVIIIGMIKEFTSLDGLFNSITGLFGMEPINYLTEPSYFRTLFVGSGIWQGIGWGTILYLAALSNADPTLYDVASIDGANRWQKTKHISIPTILPTTIILFILSVGGILGTDFMKVLLMYNPSTYEKADVIGTYVYRVGLEGGRFEYGAAVGLMLSVVSFLFVLMTNRMSRKFSETSLW</sequence>
<evidence type="ECO:0000256" key="2">
    <source>
        <dbReference type="ARBA" id="ARBA00022448"/>
    </source>
</evidence>
<dbReference type="Pfam" id="PF00528">
    <property type="entry name" value="BPD_transp_1"/>
    <property type="match status" value="1"/>
</dbReference>
<dbReference type="PROSITE" id="PS50928">
    <property type="entry name" value="ABC_TM1"/>
    <property type="match status" value="1"/>
</dbReference>
<evidence type="ECO:0000313" key="9">
    <source>
        <dbReference type="EMBL" id="NOU74374.1"/>
    </source>
</evidence>
<dbReference type="InterPro" id="IPR050809">
    <property type="entry name" value="UgpAE/MalFG_permease"/>
</dbReference>
<dbReference type="InterPro" id="IPR000515">
    <property type="entry name" value="MetI-like"/>
</dbReference>
<feature type="domain" description="ABC transmembrane type-1" evidence="8">
    <location>
        <begin position="92"/>
        <end position="306"/>
    </location>
</feature>
<protein>
    <submittedName>
        <fullName evidence="9">ABC transporter permease subunit</fullName>
    </submittedName>
</protein>
<feature type="transmembrane region" description="Helical" evidence="7">
    <location>
        <begin position="96"/>
        <end position="116"/>
    </location>
</feature>
<evidence type="ECO:0000256" key="1">
    <source>
        <dbReference type="ARBA" id="ARBA00004651"/>
    </source>
</evidence>
<dbReference type="CDD" id="cd06261">
    <property type="entry name" value="TM_PBP2"/>
    <property type="match status" value="1"/>
</dbReference>
<feature type="transmembrane region" description="Helical" evidence="7">
    <location>
        <begin position="287"/>
        <end position="305"/>
    </location>
</feature>
<dbReference type="RefSeq" id="WP_171645783.1">
    <property type="nucleotide sequence ID" value="NZ_WHOA01000165.1"/>
</dbReference>
<evidence type="ECO:0000259" key="8">
    <source>
        <dbReference type="PROSITE" id="PS50928"/>
    </source>
</evidence>
<keyword evidence="5 7" id="KW-1133">Transmembrane helix</keyword>
<dbReference type="Gene3D" id="1.10.3720.10">
    <property type="entry name" value="MetI-like"/>
    <property type="match status" value="1"/>
</dbReference>
<evidence type="ECO:0000256" key="4">
    <source>
        <dbReference type="ARBA" id="ARBA00022692"/>
    </source>
</evidence>
<evidence type="ECO:0000256" key="7">
    <source>
        <dbReference type="RuleBase" id="RU363032"/>
    </source>
</evidence>
<reference evidence="9 10" key="1">
    <citation type="submission" date="2019-10" db="EMBL/GenBank/DDBJ databases">
        <title>Description of Paenibacillus terrestris sp. nov.</title>
        <authorList>
            <person name="Carlier A."/>
            <person name="Qi S."/>
        </authorList>
    </citation>
    <scope>NUCLEOTIDE SEQUENCE [LARGE SCALE GENOMIC DNA]</scope>
    <source>
        <strain evidence="9 10">LMG 31458</strain>
    </source>
</reference>
<dbReference type="EMBL" id="WHOA01000165">
    <property type="protein sequence ID" value="NOU74374.1"/>
    <property type="molecule type" value="Genomic_DNA"/>
</dbReference>
<accession>A0ABX1Y3A6</accession>
<feature type="transmembrane region" description="Helical" evidence="7">
    <location>
        <begin position="32"/>
        <end position="52"/>
    </location>
</feature>
<proteinExistence type="inferred from homology"/>
<feature type="transmembrane region" description="Helical" evidence="7">
    <location>
        <begin position="228"/>
        <end position="249"/>
    </location>
</feature>
<feature type="transmembrane region" description="Helical" evidence="7">
    <location>
        <begin position="128"/>
        <end position="148"/>
    </location>
</feature>